<dbReference type="KEGG" id="gce:KYE46_15780"/>
<evidence type="ECO:0000313" key="3">
    <source>
        <dbReference type="EMBL" id="QXT39365.1"/>
    </source>
</evidence>
<organism evidence="3 4">
    <name type="scientific">Gymnodinialimonas ceratoperidinii</name>
    <dbReference type="NCBI Taxonomy" id="2856823"/>
    <lineage>
        <taxon>Bacteria</taxon>
        <taxon>Pseudomonadati</taxon>
        <taxon>Pseudomonadota</taxon>
        <taxon>Alphaproteobacteria</taxon>
        <taxon>Rhodobacterales</taxon>
        <taxon>Paracoccaceae</taxon>
        <taxon>Gymnodinialimonas</taxon>
    </lineage>
</organism>
<dbReference type="InterPro" id="IPR003777">
    <property type="entry name" value="XdhC_CoxI"/>
</dbReference>
<evidence type="ECO:0000259" key="1">
    <source>
        <dbReference type="Pfam" id="PF02625"/>
    </source>
</evidence>
<dbReference type="Proteomes" id="UP000825009">
    <property type="component" value="Chromosome"/>
</dbReference>
<dbReference type="PANTHER" id="PTHR30388">
    <property type="entry name" value="ALDEHYDE OXIDOREDUCTASE MOLYBDENUM COFACTOR ASSEMBLY PROTEIN"/>
    <property type="match status" value="1"/>
</dbReference>
<dbReference type="NCBIfam" id="TIGR02964">
    <property type="entry name" value="xanthine_xdhC"/>
    <property type="match status" value="1"/>
</dbReference>
<dbReference type="InterPro" id="IPR014308">
    <property type="entry name" value="Xanthine_DH_XdhC"/>
</dbReference>
<name>A0A8F6TVB1_9RHOB</name>
<dbReference type="PANTHER" id="PTHR30388:SF6">
    <property type="entry name" value="XANTHINE DEHYDROGENASE SUBUNIT A-RELATED"/>
    <property type="match status" value="1"/>
</dbReference>
<keyword evidence="4" id="KW-1185">Reference proteome</keyword>
<dbReference type="AlphaFoldDB" id="A0A8F6TVB1"/>
<feature type="domain" description="XdhC Rossmann" evidence="2">
    <location>
        <begin position="94"/>
        <end position="234"/>
    </location>
</feature>
<dbReference type="EMBL" id="CP079194">
    <property type="protein sequence ID" value="QXT39365.1"/>
    <property type="molecule type" value="Genomic_DNA"/>
</dbReference>
<sequence>MSAIRVTVTDVKGSAPREVGTAMLVYADRISGTIGGGALEWEAMAIARAMLESGETARTRTFPLGPSLGQCCGGVVTLELRSADELPEPATTQLWVWGAGHVGRALIHTLSPLPQIEITWIDTDEARYPQDIPESIHRLIATDMPRMMTHAPVDAHHLIATYSHDIDLALCHAALSRGFASAGLIGSATKWARFRKRLLHLGHDNDQISRIMCPMGDPSLGKHPQAIAIGVAARLLVNQTLQESAASGGP</sequence>
<dbReference type="RefSeq" id="WP_219001917.1">
    <property type="nucleotide sequence ID" value="NZ_CP079194.1"/>
</dbReference>
<protein>
    <submittedName>
        <fullName evidence="3">Xanthine dehydrogenase accessory protein XdhC</fullName>
    </submittedName>
</protein>
<proteinExistence type="predicted"/>
<evidence type="ECO:0000259" key="2">
    <source>
        <dbReference type="Pfam" id="PF13478"/>
    </source>
</evidence>
<accession>A0A8F6TVB1</accession>
<evidence type="ECO:0000313" key="4">
    <source>
        <dbReference type="Proteomes" id="UP000825009"/>
    </source>
</evidence>
<gene>
    <name evidence="3" type="primary">xdhC</name>
    <name evidence="3" type="ORF">KYE46_15780</name>
</gene>
<dbReference type="Pfam" id="PF02625">
    <property type="entry name" value="XdhC_CoxI"/>
    <property type="match status" value="1"/>
</dbReference>
<dbReference type="Pfam" id="PF13478">
    <property type="entry name" value="XdhC_C"/>
    <property type="match status" value="1"/>
</dbReference>
<dbReference type="InterPro" id="IPR027051">
    <property type="entry name" value="XdhC_Rossmann_dom"/>
</dbReference>
<dbReference type="InterPro" id="IPR052698">
    <property type="entry name" value="MoCofactor_Util/Proc"/>
</dbReference>
<feature type="domain" description="XdhC- CoxI" evidence="1">
    <location>
        <begin position="4"/>
        <end position="61"/>
    </location>
</feature>
<reference evidence="3 4" key="1">
    <citation type="submission" date="2021-07" db="EMBL/GenBank/DDBJ databases">
        <title>A novel Jannaschia species isolated from marine dinoflagellate Ceratoperidinium margalefii.</title>
        <authorList>
            <person name="Jiang Y."/>
            <person name="Li Z."/>
        </authorList>
    </citation>
    <scope>NUCLEOTIDE SEQUENCE [LARGE SCALE GENOMIC DNA]</scope>
    <source>
        <strain evidence="3 4">J12C1-MA-4</strain>
    </source>
</reference>